<dbReference type="InterPro" id="IPR028098">
    <property type="entry name" value="Glyco_trans_4-like_N"/>
</dbReference>
<dbReference type="PANTHER" id="PTHR45947:SF3">
    <property type="entry name" value="SULFOQUINOVOSYL TRANSFERASE SQD2"/>
    <property type="match status" value="1"/>
</dbReference>
<dbReference type="Gene3D" id="3.40.50.2000">
    <property type="entry name" value="Glycogen Phosphorylase B"/>
    <property type="match status" value="2"/>
</dbReference>
<feature type="domain" description="Glycosyl transferase family 1" evidence="4">
    <location>
        <begin position="213"/>
        <end position="353"/>
    </location>
</feature>
<dbReference type="Proteomes" id="UP001180715">
    <property type="component" value="Unassembled WGS sequence"/>
</dbReference>
<dbReference type="PANTHER" id="PTHR45947">
    <property type="entry name" value="SULFOQUINOVOSYL TRANSFERASE SQD2"/>
    <property type="match status" value="1"/>
</dbReference>
<keyword evidence="3 6" id="KW-0808">Transferase</keyword>
<sequence length="398" mass="42352">MHVAVISMHTSPRATAGGGDAGGLNVFVDQTSRALAAAGVSVDVFTRGKPGSIEVTPGYRVHTLPAGPADASKEDLPQYTDEFAQQLSQHPAFIAADVVHAHYWLSADAALKAAHGKPVIVTFHTTAARKRHHGHIRNTVETFREQTEQRIAAEAYGLTANTVTDRAELSDDLRVQLEKITIVRPGIDRSVFHPEGPTASWPVEPGAHRSGLKMLFAGRFQDYKGPDVALDTLAALKDAGCEASLVMIGDQSGPGSMDLAARARARGVEDRVAFKPPMPQDLLALMYRAADVVVVPSRHETFGLVAAEALASGTPVVGHAAGGLLDLIDDGVDGLLIHSRDPHEWARTLAPWAKGGVPHEVALAAADHGRHFSWESTASTLLGLYRQAATHPRGARTL</sequence>
<evidence type="ECO:0000259" key="5">
    <source>
        <dbReference type="Pfam" id="PF13439"/>
    </source>
</evidence>
<dbReference type="GO" id="GO:0102710">
    <property type="term" value="F:D-inositol-3-phosphate glycosyltransferase activity"/>
    <property type="evidence" value="ECO:0007669"/>
    <property type="project" value="UniProtKB-EC"/>
</dbReference>
<evidence type="ECO:0000256" key="1">
    <source>
        <dbReference type="ARBA" id="ARBA00021292"/>
    </source>
</evidence>
<gene>
    <name evidence="6" type="ORF">J2S67_000700</name>
</gene>
<reference evidence="6" key="1">
    <citation type="submission" date="2023-07" db="EMBL/GenBank/DDBJ databases">
        <title>Sequencing the genomes of 1000 actinobacteria strains.</title>
        <authorList>
            <person name="Klenk H.-P."/>
        </authorList>
    </citation>
    <scope>NUCLEOTIDE SEQUENCE</scope>
    <source>
        <strain evidence="6">DSM 13068</strain>
    </source>
</reference>
<dbReference type="Pfam" id="PF13439">
    <property type="entry name" value="Glyco_transf_4"/>
    <property type="match status" value="1"/>
</dbReference>
<evidence type="ECO:0000313" key="7">
    <source>
        <dbReference type="Proteomes" id="UP001180715"/>
    </source>
</evidence>
<dbReference type="SUPFAM" id="SSF53756">
    <property type="entry name" value="UDP-Glycosyltransferase/glycogen phosphorylase"/>
    <property type="match status" value="1"/>
</dbReference>
<protein>
    <recommendedName>
        <fullName evidence="1">D-inositol 3-phosphate glycosyltransferase</fullName>
    </recommendedName>
</protein>
<evidence type="ECO:0000313" key="6">
    <source>
        <dbReference type="EMBL" id="MDR7293432.1"/>
    </source>
</evidence>
<comment type="caution">
    <text evidence="6">The sequence shown here is derived from an EMBL/GenBank/DDBJ whole genome shotgun (WGS) entry which is preliminary data.</text>
</comment>
<evidence type="ECO:0000259" key="4">
    <source>
        <dbReference type="Pfam" id="PF00534"/>
    </source>
</evidence>
<accession>A0ABU1YYK7</accession>
<name>A0ABU1YYK7_9MICC</name>
<dbReference type="Pfam" id="PF00534">
    <property type="entry name" value="Glycos_transf_1"/>
    <property type="match status" value="1"/>
</dbReference>
<feature type="domain" description="Glycosyltransferase subfamily 4-like N-terminal" evidence="5">
    <location>
        <begin position="22"/>
        <end position="189"/>
    </location>
</feature>
<keyword evidence="2 6" id="KW-0328">Glycosyltransferase</keyword>
<dbReference type="EMBL" id="JAVDXX010000001">
    <property type="protein sequence ID" value="MDR7293432.1"/>
    <property type="molecule type" value="Genomic_DNA"/>
</dbReference>
<organism evidence="6 7">
    <name type="scientific">Pseudoglutamicibacter albus</name>
    <dbReference type="NCBI Taxonomy" id="98671"/>
    <lineage>
        <taxon>Bacteria</taxon>
        <taxon>Bacillati</taxon>
        <taxon>Actinomycetota</taxon>
        <taxon>Actinomycetes</taxon>
        <taxon>Micrococcales</taxon>
        <taxon>Micrococcaceae</taxon>
        <taxon>Pseudoglutamicibacter</taxon>
    </lineage>
</organism>
<keyword evidence="7" id="KW-1185">Reference proteome</keyword>
<dbReference type="RefSeq" id="WP_310246370.1">
    <property type="nucleotide sequence ID" value="NZ_JAVDXX010000001.1"/>
</dbReference>
<evidence type="ECO:0000256" key="2">
    <source>
        <dbReference type="ARBA" id="ARBA00022676"/>
    </source>
</evidence>
<proteinExistence type="predicted"/>
<evidence type="ECO:0000256" key="3">
    <source>
        <dbReference type="ARBA" id="ARBA00022679"/>
    </source>
</evidence>
<dbReference type="InterPro" id="IPR001296">
    <property type="entry name" value="Glyco_trans_1"/>
</dbReference>
<dbReference type="InterPro" id="IPR050194">
    <property type="entry name" value="Glycosyltransferase_grp1"/>
</dbReference>